<organism evidence="1">
    <name type="scientific">Siphoviridae sp. cti6f5</name>
    <dbReference type="NCBI Taxonomy" id="2826430"/>
    <lineage>
        <taxon>Viruses</taxon>
        <taxon>Duplodnaviria</taxon>
        <taxon>Heunggongvirae</taxon>
        <taxon>Uroviricota</taxon>
        <taxon>Caudoviricetes</taxon>
    </lineage>
</organism>
<protein>
    <submittedName>
        <fullName evidence="1">Uncharacterized protein</fullName>
    </submittedName>
</protein>
<proteinExistence type="predicted"/>
<accession>A0A8S5MCJ7</accession>
<dbReference type="EMBL" id="BK014878">
    <property type="protein sequence ID" value="DAD80037.1"/>
    <property type="molecule type" value="Genomic_DNA"/>
</dbReference>
<name>A0A8S5MCJ7_9CAUD</name>
<reference evidence="1" key="1">
    <citation type="journal article" date="2021" name="Proc. Natl. Acad. Sci. U.S.A.">
        <title>A Catalog of Tens of Thousands of Viruses from Human Metagenomes Reveals Hidden Associations with Chronic Diseases.</title>
        <authorList>
            <person name="Tisza M.J."/>
            <person name="Buck C.B."/>
        </authorList>
    </citation>
    <scope>NUCLEOTIDE SEQUENCE</scope>
    <source>
        <strain evidence="1">Cti6f5</strain>
    </source>
</reference>
<sequence length="87" mass="10276">MGILNFLKGEKKMTVEPMYLMAENKVVSGEYRDTETRDTFDMKDEELIRNEVINVLAKHNVPYWKAKVILERAKVFLRKESVVQEIK</sequence>
<evidence type="ECO:0000313" key="1">
    <source>
        <dbReference type="EMBL" id="DAD80037.1"/>
    </source>
</evidence>